<proteinExistence type="predicted"/>
<accession>A0A8X8B4J3</accession>
<sequence>MSSYSSRRVGGLGGKLLGCQTDTSTCEIVGGKYCLTVTPIDIPRLVFHLHLRFERDVLYDLSDTMAGWDIYDKTSKKAVLLTRSSNKKQRDEPKKAPATIVSLVGQNEYKQCAEDLYFFLQSSVCLKHLAFGLLELLLLSAFPEMEKAFKQLHEEKHIFGQYIPPAN</sequence>
<organism evidence="3 4">
    <name type="scientific">Brassica carinata</name>
    <name type="common">Ethiopian mustard</name>
    <name type="synonym">Abyssinian cabbage</name>
    <dbReference type="NCBI Taxonomy" id="52824"/>
    <lineage>
        <taxon>Eukaryota</taxon>
        <taxon>Viridiplantae</taxon>
        <taxon>Streptophyta</taxon>
        <taxon>Embryophyta</taxon>
        <taxon>Tracheophyta</taxon>
        <taxon>Spermatophyta</taxon>
        <taxon>Magnoliopsida</taxon>
        <taxon>eudicotyledons</taxon>
        <taxon>Gunneridae</taxon>
        <taxon>Pentapetalae</taxon>
        <taxon>rosids</taxon>
        <taxon>malvids</taxon>
        <taxon>Brassicales</taxon>
        <taxon>Brassicaceae</taxon>
        <taxon>Brassiceae</taxon>
        <taxon>Brassica</taxon>
    </lineage>
</organism>
<keyword evidence="4" id="KW-1185">Reference proteome</keyword>
<dbReference type="InterPro" id="IPR051837">
    <property type="entry name" value="SortingNexin/PXDomain-PKLike"/>
</dbReference>
<comment type="caution">
    <text evidence="3">The sequence shown here is derived from an EMBL/GenBank/DDBJ whole genome shotgun (WGS) entry which is preliminary data.</text>
</comment>
<dbReference type="PANTHER" id="PTHR22999">
    <property type="entry name" value="PX SERINE/THREONINE KINASE PXK"/>
    <property type="match status" value="1"/>
</dbReference>
<dbReference type="AlphaFoldDB" id="A0A8X8B4J3"/>
<comment type="subcellular location">
    <subcellularLocation>
        <location evidence="1">Cytoplasm</location>
    </subcellularLocation>
</comment>
<dbReference type="GO" id="GO:0005737">
    <property type="term" value="C:cytoplasm"/>
    <property type="evidence" value="ECO:0007669"/>
    <property type="project" value="UniProtKB-SubCell"/>
</dbReference>
<reference evidence="3 4" key="1">
    <citation type="submission" date="2020-02" db="EMBL/GenBank/DDBJ databases">
        <authorList>
            <person name="Ma Q."/>
            <person name="Huang Y."/>
            <person name="Song X."/>
            <person name="Pei D."/>
        </authorList>
    </citation>
    <scope>NUCLEOTIDE SEQUENCE [LARGE SCALE GENOMIC DNA]</scope>
    <source>
        <strain evidence="3">Sxm20200214</strain>
        <tissue evidence="3">Leaf</tissue>
    </source>
</reference>
<evidence type="ECO:0000313" key="4">
    <source>
        <dbReference type="Proteomes" id="UP000886595"/>
    </source>
</evidence>
<dbReference type="PANTHER" id="PTHR22999:SF28">
    <property type="entry name" value="PHOX (PX) DOMAIN-CONTAINING PROTEIN"/>
    <property type="match status" value="1"/>
</dbReference>
<protein>
    <submittedName>
        <fullName evidence="3">Uncharacterized protein</fullName>
    </submittedName>
</protein>
<dbReference type="EMBL" id="JAAMPC010000003">
    <property type="protein sequence ID" value="KAG2321337.1"/>
    <property type="molecule type" value="Genomic_DNA"/>
</dbReference>
<evidence type="ECO:0000313" key="3">
    <source>
        <dbReference type="EMBL" id="KAG2321337.1"/>
    </source>
</evidence>
<evidence type="ECO:0000256" key="2">
    <source>
        <dbReference type="ARBA" id="ARBA00022490"/>
    </source>
</evidence>
<evidence type="ECO:0000256" key="1">
    <source>
        <dbReference type="ARBA" id="ARBA00004496"/>
    </source>
</evidence>
<dbReference type="Proteomes" id="UP000886595">
    <property type="component" value="Unassembled WGS sequence"/>
</dbReference>
<gene>
    <name evidence="3" type="ORF">Bca52824_014550</name>
</gene>
<dbReference type="OrthoDB" id="1729133at2759"/>
<name>A0A8X8B4J3_BRACI</name>
<keyword evidence="2" id="KW-0963">Cytoplasm</keyword>